<sequence length="51" mass="5805">MRSKSSANLKLRIGIKPKEIDVVVMESIVYCLLKEEVEQDGREQTCLTDAH</sequence>
<evidence type="ECO:0000313" key="2">
    <source>
        <dbReference type="Proteomes" id="UP000828390"/>
    </source>
</evidence>
<organism evidence="1 2">
    <name type="scientific">Dreissena polymorpha</name>
    <name type="common">Zebra mussel</name>
    <name type="synonym">Mytilus polymorpha</name>
    <dbReference type="NCBI Taxonomy" id="45954"/>
    <lineage>
        <taxon>Eukaryota</taxon>
        <taxon>Metazoa</taxon>
        <taxon>Spiralia</taxon>
        <taxon>Lophotrochozoa</taxon>
        <taxon>Mollusca</taxon>
        <taxon>Bivalvia</taxon>
        <taxon>Autobranchia</taxon>
        <taxon>Heteroconchia</taxon>
        <taxon>Euheterodonta</taxon>
        <taxon>Imparidentia</taxon>
        <taxon>Neoheterodontei</taxon>
        <taxon>Myida</taxon>
        <taxon>Dreissenoidea</taxon>
        <taxon>Dreissenidae</taxon>
        <taxon>Dreissena</taxon>
    </lineage>
</organism>
<gene>
    <name evidence="1" type="ORF">DPMN_068779</name>
</gene>
<dbReference type="EMBL" id="JAIWYP010000014">
    <property type="protein sequence ID" value="KAH3709317.1"/>
    <property type="molecule type" value="Genomic_DNA"/>
</dbReference>
<evidence type="ECO:0000313" key="1">
    <source>
        <dbReference type="EMBL" id="KAH3709317.1"/>
    </source>
</evidence>
<comment type="caution">
    <text evidence="1">The sequence shown here is derived from an EMBL/GenBank/DDBJ whole genome shotgun (WGS) entry which is preliminary data.</text>
</comment>
<reference evidence="1" key="1">
    <citation type="journal article" date="2019" name="bioRxiv">
        <title>The Genome of the Zebra Mussel, Dreissena polymorpha: A Resource for Invasive Species Research.</title>
        <authorList>
            <person name="McCartney M.A."/>
            <person name="Auch B."/>
            <person name="Kono T."/>
            <person name="Mallez S."/>
            <person name="Zhang Y."/>
            <person name="Obille A."/>
            <person name="Becker A."/>
            <person name="Abrahante J.E."/>
            <person name="Garbe J."/>
            <person name="Badalamenti J.P."/>
            <person name="Herman A."/>
            <person name="Mangelson H."/>
            <person name="Liachko I."/>
            <person name="Sullivan S."/>
            <person name="Sone E.D."/>
            <person name="Koren S."/>
            <person name="Silverstein K.A.T."/>
            <person name="Beckman K.B."/>
            <person name="Gohl D.M."/>
        </authorList>
    </citation>
    <scope>NUCLEOTIDE SEQUENCE</scope>
    <source>
        <strain evidence="1">Duluth1</strain>
        <tissue evidence="1">Whole animal</tissue>
    </source>
</reference>
<name>A0A9D3Z2V7_DREPO</name>
<dbReference type="Proteomes" id="UP000828390">
    <property type="component" value="Unassembled WGS sequence"/>
</dbReference>
<keyword evidence="2" id="KW-1185">Reference proteome</keyword>
<accession>A0A9D3Z2V7</accession>
<proteinExistence type="predicted"/>
<reference evidence="1" key="2">
    <citation type="submission" date="2020-11" db="EMBL/GenBank/DDBJ databases">
        <authorList>
            <person name="McCartney M.A."/>
            <person name="Auch B."/>
            <person name="Kono T."/>
            <person name="Mallez S."/>
            <person name="Becker A."/>
            <person name="Gohl D.M."/>
            <person name="Silverstein K.A.T."/>
            <person name="Koren S."/>
            <person name="Bechman K.B."/>
            <person name="Herman A."/>
            <person name="Abrahante J.E."/>
            <person name="Garbe J."/>
        </authorList>
    </citation>
    <scope>NUCLEOTIDE SEQUENCE</scope>
    <source>
        <strain evidence="1">Duluth1</strain>
        <tissue evidence="1">Whole animal</tissue>
    </source>
</reference>
<dbReference type="AlphaFoldDB" id="A0A9D3Z2V7"/>
<protein>
    <submittedName>
        <fullName evidence="1">Uncharacterized protein</fullName>
    </submittedName>
</protein>